<comment type="caution">
    <text evidence="1">The sequence shown here is derived from an EMBL/GenBank/DDBJ whole genome shotgun (WGS) entry which is preliminary data.</text>
</comment>
<reference evidence="1 2" key="1">
    <citation type="journal article" date="2022" name="Front. Cell. Infect. Microbiol.">
        <title>The Genomes of Two Strains of Taenia crassiceps the Animal Model for the Study of Human Cysticercosis.</title>
        <authorList>
            <person name="Bobes R.J."/>
            <person name="Estrada K."/>
            <person name="Rios-Valencia D.G."/>
            <person name="Calderon-Gallegos A."/>
            <person name="de la Torre P."/>
            <person name="Carrero J.C."/>
            <person name="Sanchez-Flores A."/>
            <person name="Laclette J.P."/>
        </authorList>
    </citation>
    <scope>NUCLEOTIDE SEQUENCE [LARGE SCALE GENOMIC DNA]</scope>
    <source>
        <strain evidence="1">WFUcys</strain>
    </source>
</reference>
<evidence type="ECO:0000313" key="1">
    <source>
        <dbReference type="EMBL" id="KAL5103753.1"/>
    </source>
</evidence>
<name>A0ABR4Q2H1_9CEST</name>
<protein>
    <submittedName>
        <fullName evidence="1">Uncharacterized protein</fullName>
    </submittedName>
</protein>
<sequence>MKTGMAGEQTLCTVMHAMYHRPAANHTAALPTQPPLIFIRRDEDVWVGKDVLVVPIPRNAVETVRLPIGIYLYAGRAAPQEE</sequence>
<dbReference type="EMBL" id="JAKROA010000016">
    <property type="protein sequence ID" value="KAL5103753.1"/>
    <property type="molecule type" value="Genomic_DNA"/>
</dbReference>
<gene>
    <name evidence="1" type="ORF">TcWFU_007597</name>
</gene>
<organism evidence="1 2">
    <name type="scientific">Taenia crassiceps</name>
    <dbReference type="NCBI Taxonomy" id="6207"/>
    <lineage>
        <taxon>Eukaryota</taxon>
        <taxon>Metazoa</taxon>
        <taxon>Spiralia</taxon>
        <taxon>Lophotrochozoa</taxon>
        <taxon>Platyhelminthes</taxon>
        <taxon>Cestoda</taxon>
        <taxon>Eucestoda</taxon>
        <taxon>Cyclophyllidea</taxon>
        <taxon>Taeniidae</taxon>
        <taxon>Taenia</taxon>
    </lineage>
</organism>
<keyword evidence="2" id="KW-1185">Reference proteome</keyword>
<accession>A0ABR4Q2H1</accession>
<proteinExistence type="predicted"/>
<dbReference type="Proteomes" id="UP001651158">
    <property type="component" value="Unassembled WGS sequence"/>
</dbReference>
<evidence type="ECO:0000313" key="2">
    <source>
        <dbReference type="Proteomes" id="UP001651158"/>
    </source>
</evidence>